<dbReference type="InterPro" id="IPR006176">
    <property type="entry name" value="3-OHacyl-CoA_DH_NAD-bd"/>
</dbReference>
<dbReference type="FunFam" id="3.40.50.720:FF:000009">
    <property type="entry name" value="Fatty oxidation complex, alpha subunit"/>
    <property type="match status" value="1"/>
</dbReference>
<feature type="domain" description="3-hydroxyacyl-CoA dehydrogenase NAD binding" evidence="4">
    <location>
        <begin position="9"/>
        <end position="185"/>
    </location>
</feature>
<feature type="domain" description="3-hydroxyacyl-CoA dehydrogenase C-terminal" evidence="3">
    <location>
        <begin position="190"/>
        <end position="287"/>
    </location>
</feature>
<dbReference type="Pfam" id="PF18321">
    <property type="entry name" value="3HCDH_RFF"/>
    <property type="match status" value="1"/>
</dbReference>
<dbReference type="Gene3D" id="1.10.1040.50">
    <property type="match status" value="1"/>
</dbReference>
<protein>
    <submittedName>
        <fullName evidence="6">3-hydroxyacyl-CoA dehydrogenase PaaC</fullName>
    </submittedName>
</protein>
<dbReference type="Gene3D" id="3.40.50.720">
    <property type="entry name" value="NAD(P)-binding Rossmann-like Domain"/>
    <property type="match status" value="1"/>
</dbReference>
<dbReference type="GO" id="GO:0008691">
    <property type="term" value="F:3-hydroxybutyryl-CoA dehydrogenase activity"/>
    <property type="evidence" value="ECO:0007669"/>
    <property type="project" value="InterPro"/>
</dbReference>
<dbReference type="Pfam" id="PF00725">
    <property type="entry name" value="3HCDH"/>
    <property type="match status" value="2"/>
</dbReference>
<dbReference type="AlphaFoldDB" id="A0A2S5ZEM3"/>
<dbReference type="GO" id="GO:0010124">
    <property type="term" value="P:phenylacetate catabolic process"/>
    <property type="evidence" value="ECO:0007669"/>
    <property type="project" value="InterPro"/>
</dbReference>
<dbReference type="Pfam" id="PF02737">
    <property type="entry name" value="3HCDH_N"/>
    <property type="match status" value="1"/>
</dbReference>
<name>A0A2S5ZEM3_9GAMM</name>
<reference evidence="6 7" key="1">
    <citation type="submission" date="2018-01" db="EMBL/GenBank/DDBJ databases">
        <title>Complete genome sequences of the type strains of Marinobacter flavimaris and Marinobacter maroccanus.</title>
        <authorList>
            <person name="Palau M."/>
            <person name="Boujida N."/>
            <person name="Manresa A."/>
            <person name="Minana-Galbis D."/>
        </authorList>
    </citation>
    <scope>NUCLEOTIDE SEQUENCE [LARGE SCALE GENOMIC DNA]</scope>
    <source>
        <strain evidence="6 7">N4</strain>
    </source>
</reference>
<dbReference type="InterPro" id="IPR036291">
    <property type="entry name" value="NAD(P)-bd_dom_sf"/>
</dbReference>
<keyword evidence="1" id="KW-0560">Oxidoreductase</keyword>
<dbReference type="Gene3D" id="1.10.1040.10">
    <property type="entry name" value="N-(1-d-carboxylethyl)-l-norvaline Dehydrogenase, domain 2"/>
    <property type="match status" value="1"/>
</dbReference>
<dbReference type="Proteomes" id="UP000239917">
    <property type="component" value="Unassembled WGS sequence"/>
</dbReference>
<dbReference type="SUPFAM" id="SSF48179">
    <property type="entry name" value="6-phosphogluconate dehydrogenase C-terminal domain-like"/>
    <property type="match status" value="2"/>
</dbReference>
<dbReference type="GO" id="GO:0006631">
    <property type="term" value="P:fatty acid metabolic process"/>
    <property type="evidence" value="ECO:0007669"/>
    <property type="project" value="InterPro"/>
</dbReference>
<dbReference type="NCBIfam" id="TIGR02279">
    <property type="entry name" value="PaaC-3OHAcCoADH"/>
    <property type="match status" value="1"/>
</dbReference>
<comment type="caution">
    <text evidence="6">The sequence shown here is derived from an EMBL/GenBank/DDBJ whole genome shotgun (WGS) entry which is preliminary data.</text>
</comment>
<dbReference type="InterPro" id="IPR041040">
    <property type="entry name" value="3HCDH_RFF"/>
</dbReference>
<dbReference type="RefSeq" id="WP_104320028.1">
    <property type="nucleotide sequence ID" value="NZ_PSSX01000001.1"/>
</dbReference>
<dbReference type="InterPro" id="IPR011967">
    <property type="entry name" value="3-OHacyl-CoA_DH_PaaH"/>
</dbReference>
<evidence type="ECO:0000259" key="4">
    <source>
        <dbReference type="Pfam" id="PF02737"/>
    </source>
</evidence>
<dbReference type="OrthoDB" id="5389341at2"/>
<evidence type="ECO:0000259" key="3">
    <source>
        <dbReference type="Pfam" id="PF00725"/>
    </source>
</evidence>
<dbReference type="GO" id="GO:0070403">
    <property type="term" value="F:NAD+ binding"/>
    <property type="evidence" value="ECO:0007669"/>
    <property type="project" value="InterPro"/>
</dbReference>
<keyword evidence="7" id="KW-1185">Reference proteome</keyword>
<dbReference type="InterPro" id="IPR013328">
    <property type="entry name" value="6PGD_dom2"/>
</dbReference>
<evidence type="ECO:0000313" key="6">
    <source>
        <dbReference type="EMBL" id="PPI85748.1"/>
    </source>
</evidence>
<evidence type="ECO:0000256" key="2">
    <source>
        <dbReference type="ARBA" id="ARBA00023027"/>
    </source>
</evidence>
<dbReference type="EMBL" id="PSSX01000001">
    <property type="protein sequence ID" value="PPI85748.1"/>
    <property type="molecule type" value="Genomic_DNA"/>
</dbReference>
<sequence>MPALDTQTKVAVVGAGAMGSGIAQVAAQAGHQVYLHDQREGAAEAGRDGIAKQLQRRVDKGKMQQQELDAVIGRIHPVANLDDVADAGLVIEAIIEDLQIKRQLLANLENLCAGDAILATNTSSISVTALGAEMNKPERLVGMHFFNPAPLMALVEVVMGLATSQAVADTVHATATAWGKKPVYATSTPGFIVNRVARPFYAESLRLLQEQATDAATLDAIIREAGQFRMGAFELTDLIGHDVNYAVTNSVFNSYYQDPRFLPSLIQKELVEAGRLGRKSGQGFYSYGEGAEKPQPQTQPAQHSDETVVIAEGNPGAAAPLLERLKAAGLTIIERDGPGQIRFGDAVLALTDGRMATERAASDGTANLVLFDLAFDYSKASRLALAPADQASEAAVSCACALLQKAGIEVSLIADRPGLVIMRTVAMLANEAADAALHGVATIADIDLAMKAGLNYPDGPLSWSDRLGAGHVFNVLTNIQNSYAEDRYRPALLLRKNAFAQKGFYS</sequence>
<feature type="domain" description="3-hydroxybutyryl-CoA dehydrogenase reduced Rossmann-fold" evidence="5">
    <location>
        <begin position="348"/>
        <end position="417"/>
    </location>
</feature>
<evidence type="ECO:0000259" key="5">
    <source>
        <dbReference type="Pfam" id="PF18321"/>
    </source>
</evidence>
<keyword evidence="2" id="KW-0520">NAD</keyword>
<accession>A0A2S5ZEM3</accession>
<dbReference type="PANTHER" id="PTHR48075:SF5">
    <property type="entry name" value="3-HYDROXYBUTYRYL-COA DEHYDROGENASE"/>
    <property type="match status" value="1"/>
</dbReference>
<feature type="domain" description="3-hydroxyacyl-CoA dehydrogenase C-terminal" evidence="3">
    <location>
        <begin position="418"/>
        <end position="497"/>
    </location>
</feature>
<evidence type="ECO:0000313" key="7">
    <source>
        <dbReference type="Proteomes" id="UP000239917"/>
    </source>
</evidence>
<dbReference type="InterPro" id="IPR008927">
    <property type="entry name" value="6-PGluconate_DH-like_C_sf"/>
</dbReference>
<organism evidence="6 7">
    <name type="scientific">Marinobacter maroccanus</name>
    <dbReference type="NCBI Taxonomy" id="2055143"/>
    <lineage>
        <taxon>Bacteria</taxon>
        <taxon>Pseudomonadati</taxon>
        <taxon>Pseudomonadota</taxon>
        <taxon>Gammaproteobacteria</taxon>
        <taxon>Pseudomonadales</taxon>
        <taxon>Marinobacteraceae</taxon>
        <taxon>Marinobacter</taxon>
    </lineage>
</organism>
<dbReference type="SUPFAM" id="SSF51735">
    <property type="entry name" value="NAD(P)-binding Rossmann-fold domains"/>
    <property type="match status" value="1"/>
</dbReference>
<dbReference type="InterPro" id="IPR006108">
    <property type="entry name" value="3HC_DH_C"/>
</dbReference>
<dbReference type="NCBIfam" id="NF006124">
    <property type="entry name" value="PRK08268.1"/>
    <property type="match status" value="1"/>
</dbReference>
<gene>
    <name evidence="6" type="primary">paaC</name>
    <name evidence="6" type="ORF">KEHDKFFH_00055</name>
</gene>
<evidence type="ECO:0000256" key="1">
    <source>
        <dbReference type="ARBA" id="ARBA00023002"/>
    </source>
</evidence>
<proteinExistence type="predicted"/>
<dbReference type="PANTHER" id="PTHR48075">
    <property type="entry name" value="3-HYDROXYACYL-COA DEHYDROGENASE FAMILY PROTEIN"/>
    <property type="match status" value="1"/>
</dbReference>